<evidence type="ECO:0000256" key="3">
    <source>
        <dbReference type="ARBA" id="ARBA00023157"/>
    </source>
</evidence>
<keyword evidence="9" id="KW-1185">Reference proteome</keyword>
<dbReference type="Gene3D" id="3.90.215.10">
    <property type="entry name" value="Gamma Fibrinogen, chain A, domain 1"/>
    <property type="match status" value="1"/>
</dbReference>
<dbReference type="PANTHER" id="PTHR19143">
    <property type="entry name" value="FIBRINOGEN/TENASCIN/ANGIOPOEITIN"/>
    <property type="match status" value="1"/>
</dbReference>
<evidence type="ECO:0000313" key="8">
    <source>
        <dbReference type="Ensembl" id="ENSLLTP00000015728.1"/>
    </source>
</evidence>
<dbReference type="AlphaFoldDB" id="A0A8C5SAJ0"/>
<keyword evidence="5" id="KW-1199">Hemostasis impairing toxin</keyword>
<keyword evidence="5" id="KW-0800">Toxin</keyword>
<evidence type="ECO:0000256" key="2">
    <source>
        <dbReference type="ARBA" id="ARBA00006932"/>
    </source>
</evidence>
<reference evidence="8" key="1">
    <citation type="submission" date="2025-08" db="UniProtKB">
        <authorList>
            <consortium name="Ensembl"/>
        </authorList>
    </citation>
    <scope>IDENTIFICATION</scope>
</reference>
<evidence type="ECO:0000259" key="7">
    <source>
        <dbReference type="PROSITE" id="PS51406"/>
    </source>
</evidence>
<keyword evidence="4" id="KW-1216">Complement system impairing toxin</keyword>
<reference evidence="8" key="2">
    <citation type="submission" date="2025-09" db="UniProtKB">
        <authorList>
            <consortium name="Ensembl"/>
        </authorList>
    </citation>
    <scope>IDENTIFICATION</scope>
</reference>
<dbReference type="InterPro" id="IPR036056">
    <property type="entry name" value="Fibrinogen-like_C"/>
</dbReference>
<dbReference type="PROSITE" id="PS51406">
    <property type="entry name" value="FIBRINOGEN_C_2"/>
    <property type="match status" value="1"/>
</dbReference>
<keyword evidence="3" id="KW-1015">Disulfide bond</keyword>
<evidence type="ECO:0000256" key="1">
    <source>
        <dbReference type="ARBA" id="ARBA00003654"/>
    </source>
</evidence>
<keyword evidence="6" id="KW-0379">Hydroxylation</keyword>
<dbReference type="InterPro" id="IPR002181">
    <property type="entry name" value="Fibrinogen_a/b/g_C_dom"/>
</dbReference>
<dbReference type="GO" id="GO:0005615">
    <property type="term" value="C:extracellular space"/>
    <property type="evidence" value="ECO:0007669"/>
    <property type="project" value="TreeGrafter"/>
</dbReference>
<comment type="function">
    <text evidence="1">Initiates complement activation and/or interferes in platelet aggregation and/or blood coagulation.</text>
</comment>
<name>A0A8C5SAJ0_LATLA</name>
<proteinExistence type="inferred from homology"/>
<dbReference type="InterPro" id="IPR050373">
    <property type="entry name" value="Fibrinogen_C-term_domain"/>
</dbReference>
<sequence>VQTQDHGQVRGSKELIAENSSLPRYTSEYHALEEDCAQHLINGDNLSGVYTISLNGDLSQRVQVYCDMTTDGGGWIVFQRRQNGLTDFFRKWADYRIGFGNLEDEFWLGNKSLTLFITSQGRYELRIDMRDGQETTFAYYDKFFIGDARNLYKLRIGEYNGTAGDSLSYHQGRPFSTKDRDNDVAVTNCAMSYKGAWWYKNCHRTNLNGKYGESRHSQVRAGSI</sequence>
<comment type="similarity">
    <text evidence="2">Belongs to the ficolin lectin family. Veficolin subfamily.</text>
</comment>
<dbReference type="SUPFAM" id="SSF56496">
    <property type="entry name" value="Fibrinogen C-terminal domain-like"/>
    <property type="match status" value="1"/>
</dbReference>
<protein>
    <submittedName>
        <fullName evidence="8">Tenascin R</fullName>
    </submittedName>
</protein>
<gene>
    <name evidence="8" type="primary">TNR</name>
</gene>
<accession>A0A8C5SAJ0</accession>
<dbReference type="InterPro" id="IPR014716">
    <property type="entry name" value="Fibrinogen_a/b/g_C_1"/>
</dbReference>
<dbReference type="Proteomes" id="UP000694406">
    <property type="component" value="Unplaced"/>
</dbReference>
<evidence type="ECO:0000256" key="6">
    <source>
        <dbReference type="ARBA" id="ARBA00023278"/>
    </source>
</evidence>
<dbReference type="Pfam" id="PF00147">
    <property type="entry name" value="Fibrinogen_C"/>
    <property type="match status" value="1"/>
</dbReference>
<dbReference type="GeneTree" id="ENSGT00940000157761"/>
<dbReference type="SMART" id="SM00186">
    <property type="entry name" value="FBG"/>
    <property type="match status" value="1"/>
</dbReference>
<dbReference type="CDD" id="cd00087">
    <property type="entry name" value="FReD"/>
    <property type="match status" value="1"/>
</dbReference>
<organism evidence="8 9">
    <name type="scientific">Laticauda laticaudata</name>
    <name type="common">Blue-ringed sea krait</name>
    <name type="synonym">Blue-lipped sea krait</name>
    <dbReference type="NCBI Taxonomy" id="8630"/>
    <lineage>
        <taxon>Eukaryota</taxon>
        <taxon>Metazoa</taxon>
        <taxon>Chordata</taxon>
        <taxon>Craniata</taxon>
        <taxon>Vertebrata</taxon>
        <taxon>Euteleostomi</taxon>
        <taxon>Lepidosauria</taxon>
        <taxon>Squamata</taxon>
        <taxon>Bifurcata</taxon>
        <taxon>Unidentata</taxon>
        <taxon>Episquamata</taxon>
        <taxon>Toxicofera</taxon>
        <taxon>Serpentes</taxon>
        <taxon>Colubroidea</taxon>
        <taxon>Elapidae</taxon>
        <taxon>Laticaudinae</taxon>
        <taxon>Laticauda</taxon>
    </lineage>
</organism>
<dbReference type="PANTHER" id="PTHR19143:SF254">
    <property type="entry name" value="TENASCIN-R"/>
    <property type="match status" value="1"/>
</dbReference>
<evidence type="ECO:0000256" key="5">
    <source>
        <dbReference type="ARBA" id="ARBA00023240"/>
    </source>
</evidence>
<evidence type="ECO:0000313" key="9">
    <source>
        <dbReference type="Proteomes" id="UP000694406"/>
    </source>
</evidence>
<evidence type="ECO:0000256" key="4">
    <source>
        <dbReference type="ARBA" id="ARBA00023220"/>
    </source>
</evidence>
<dbReference type="NCBIfam" id="NF040941">
    <property type="entry name" value="GGGWT_bact"/>
    <property type="match status" value="1"/>
</dbReference>
<dbReference type="Gene3D" id="4.10.530.10">
    <property type="entry name" value="Gamma-fibrinogen Carboxyl Terminal Fragment, domain 2"/>
    <property type="match status" value="1"/>
</dbReference>
<feature type="domain" description="Fibrinogen C-terminal" evidence="7">
    <location>
        <begin position="27"/>
        <end position="224"/>
    </location>
</feature>
<dbReference type="FunFam" id="3.90.215.10:FF:000001">
    <property type="entry name" value="Tenascin isoform 1"/>
    <property type="match status" value="1"/>
</dbReference>
<dbReference type="Ensembl" id="ENSLLTT00000016336.1">
    <property type="protein sequence ID" value="ENSLLTP00000015728.1"/>
    <property type="gene ID" value="ENSLLTG00000012018.1"/>
</dbReference>